<evidence type="ECO:0000313" key="1">
    <source>
        <dbReference type="EMBL" id="MBV4491011.1"/>
    </source>
</evidence>
<organism evidence="1 2">
    <name type="scientific">Pseudomonas oryzicola</name>
    <dbReference type="NCBI Taxonomy" id="485876"/>
    <lineage>
        <taxon>Bacteria</taxon>
        <taxon>Pseudomonadati</taxon>
        <taxon>Pseudomonadota</taxon>
        <taxon>Gammaproteobacteria</taxon>
        <taxon>Pseudomonadales</taxon>
        <taxon>Pseudomonadaceae</taxon>
        <taxon>Pseudomonas</taxon>
    </lineage>
</organism>
<name>A0ABS6Q9Z8_9PSED</name>
<accession>A0ABS6Q9Z8</accession>
<gene>
    <name evidence="1" type="ORF">HU760_010455</name>
</gene>
<reference evidence="1 2" key="1">
    <citation type="journal article" date="2020" name="Microorganisms">
        <title>Reliable Identification of Environmental Pseudomonas Isolates Using the rpoD Gene.</title>
        <authorList>
            <consortium name="The Broad Institute Genome Sequencing Platform"/>
            <person name="Girard L."/>
            <person name="Lood C."/>
            <person name="Rokni-Zadeh H."/>
            <person name="van Noort V."/>
            <person name="Lavigne R."/>
            <person name="De Mot R."/>
        </authorList>
    </citation>
    <scope>NUCLEOTIDE SEQUENCE [LARGE SCALE GENOMIC DNA]</scope>
    <source>
        <strain evidence="1 2">RD9SR1</strain>
    </source>
</reference>
<dbReference type="Proteomes" id="UP000609530">
    <property type="component" value="Unassembled WGS sequence"/>
</dbReference>
<protein>
    <submittedName>
        <fullName evidence="1">Uncharacterized protein</fullName>
    </submittedName>
</protein>
<proteinExistence type="predicted"/>
<dbReference type="RefSeq" id="WP_186677422.1">
    <property type="nucleotide sequence ID" value="NZ_JABWRZ020000001.1"/>
</dbReference>
<sequence length="234" mass="26758">MQEIAVILTQWKASLCREVEVGSLYTRNKIAHKWKAPWRGLLLRESVAWRVQDLLEQSHALYVASQLLGARILLRSAFETVAVLIHLNQETRKVVSGKQDFHEYSKRTTMLLLGSRNESTPHTSINILTVLSKAESRYPGLNELYAALSECAHPNYEGMLFGYSKSEIQSHSTKFVNRWSKLYSASHEDAMSECMAIFDTEYNEEWPRAFEALEQWIESNDATLEITKPSSSSI</sequence>
<comment type="caution">
    <text evidence="1">The sequence shown here is derived from an EMBL/GenBank/DDBJ whole genome shotgun (WGS) entry which is preliminary data.</text>
</comment>
<dbReference type="EMBL" id="JABWRZ020000001">
    <property type="protein sequence ID" value="MBV4491011.1"/>
    <property type="molecule type" value="Genomic_DNA"/>
</dbReference>
<keyword evidence="2" id="KW-1185">Reference proteome</keyword>
<evidence type="ECO:0000313" key="2">
    <source>
        <dbReference type="Proteomes" id="UP000609530"/>
    </source>
</evidence>